<evidence type="ECO:0000256" key="1">
    <source>
        <dbReference type="PROSITE-ProRule" id="PRU00169"/>
    </source>
</evidence>
<accession>A0A437LHT1</accession>
<dbReference type="SUPFAM" id="SSF52172">
    <property type="entry name" value="CheY-like"/>
    <property type="match status" value="1"/>
</dbReference>
<dbReference type="Gene3D" id="3.40.50.2300">
    <property type="match status" value="1"/>
</dbReference>
<dbReference type="PANTHER" id="PTHR37299:SF1">
    <property type="entry name" value="STAGE 0 SPORULATION PROTEIN A HOMOLOG"/>
    <property type="match status" value="1"/>
</dbReference>
<organism evidence="4 5">
    <name type="scientific">Inhella crocodyli</name>
    <dbReference type="NCBI Taxonomy" id="2499851"/>
    <lineage>
        <taxon>Bacteria</taxon>
        <taxon>Pseudomonadati</taxon>
        <taxon>Pseudomonadota</taxon>
        <taxon>Betaproteobacteria</taxon>
        <taxon>Burkholderiales</taxon>
        <taxon>Sphaerotilaceae</taxon>
        <taxon>Inhella</taxon>
    </lineage>
</organism>
<feature type="modified residue" description="4-aspartylphosphate" evidence="1">
    <location>
        <position position="56"/>
    </location>
</feature>
<dbReference type="InterPro" id="IPR007492">
    <property type="entry name" value="LytTR_DNA-bd_dom"/>
</dbReference>
<dbReference type="Pfam" id="PF04397">
    <property type="entry name" value="LytTR"/>
    <property type="match status" value="1"/>
</dbReference>
<dbReference type="PROSITE" id="PS50110">
    <property type="entry name" value="RESPONSE_REGULATORY"/>
    <property type="match status" value="1"/>
</dbReference>
<evidence type="ECO:0000313" key="4">
    <source>
        <dbReference type="EMBL" id="RVT84929.1"/>
    </source>
</evidence>
<name>A0A437LHT1_9BURK</name>
<dbReference type="GO" id="GO:0000156">
    <property type="term" value="F:phosphorelay response regulator activity"/>
    <property type="evidence" value="ECO:0007669"/>
    <property type="project" value="InterPro"/>
</dbReference>
<dbReference type="InterPro" id="IPR011006">
    <property type="entry name" value="CheY-like_superfamily"/>
</dbReference>
<dbReference type="PANTHER" id="PTHR37299">
    <property type="entry name" value="TRANSCRIPTIONAL REGULATOR-RELATED"/>
    <property type="match status" value="1"/>
</dbReference>
<dbReference type="RefSeq" id="WP_127683332.1">
    <property type="nucleotide sequence ID" value="NZ_SACM01000003.1"/>
</dbReference>
<dbReference type="Proteomes" id="UP000288587">
    <property type="component" value="Unassembled WGS sequence"/>
</dbReference>
<dbReference type="InterPro" id="IPR046947">
    <property type="entry name" value="LytR-like"/>
</dbReference>
<feature type="domain" description="Response regulatory" evidence="2">
    <location>
        <begin position="5"/>
        <end position="116"/>
    </location>
</feature>
<dbReference type="OrthoDB" id="236568at2"/>
<reference evidence="4 5" key="1">
    <citation type="submission" date="2019-01" db="EMBL/GenBank/DDBJ databases">
        <authorList>
            <person name="Chen W.-M."/>
        </authorList>
    </citation>
    <scope>NUCLEOTIDE SEQUENCE [LARGE SCALE GENOMIC DNA]</scope>
    <source>
        <strain evidence="4 5">CCP-18</strain>
    </source>
</reference>
<dbReference type="PROSITE" id="PS50930">
    <property type="entry name" value="HTH_LYTTR"/>
    <property type="match status" value="1"/>
</dbReference>
<dbReference type="AlphaFoldDB" id="A0A437LHT1"/>
<dbReference type="InterPro" id="IPR001789">
    <property type="entry name" value="Sig_transdc_resp-reg_receiver"/>
</dbReference>
<protein>
    <submittedName>
        <fullName evidence="4">Response regulator transcription factor</fullName>
    </submittedName>
</protein>
<feature type="domain" description="HTH LytTR-type" evidence="3">
    <location>
        <begin position="146"/>
        <end position="249"/>
    </location>
</feature>
<dbReference type="GO" id="GO:0003677">
    <property type="term" value="F:DNA binding"/>
    <property type="evidence" value="ECO:0007669"/>
    <property type="project" value="InterPro"/>
</dbReference>
<evidence type="ECO:0000259" key="2">
    <source>
        <dbReference type="PROSITE" id="PS50110"/>
    </source>
</evidence>
<dbReference type="SMART" id="SM00850">
    <property type="entry name" value="LytTR"/>
    <property type="match status" value="1"/>
</dbReference>
<evidence type="ECO:0000259" key="3">
    <source>
        <dbReference type="PROSITE" id="PS50930"/>
    </source>
</evidence>
<keyword evidence="1" id="KW-0597">Phosphoprotein</keyword>
<dbReference type="SMART" id="SM00448">
    <property type="entry name" value="REC"/>
    <property type="match status" value="1"/>
</dbReference>
<dbReference type="EMBL" id="SACM01000003">
    <property type="protein sequence ID" value="RVT84929.1"/>
    <property type="molecule type" value="Genomic_DNA"/>
</dbReference>
<gene>
    <name evidence="4" type="ORF">EOD73_12470</name>
</gene>
<dbReference type="Pfam" id="PF00072">
    <property type="entry name" value="Response_reg"/>
    <property type="match status" value="1"/>
</dbReference>
<keyword evidence="5" id="KW-1185">Reference proteome</keyword>
<evidence type="ECO:0000313" key="5">
    <source>
        <dbReference type="Proteomes" id="UP000288587"/>
    </source>
</evidence>
<comment type="caution">
    <text evidence="4">The sequence shown here is derived from an EMBL/GenBank/DDBJ whole genome shotgun (WGS) entry which is preliminary data.</text>
</comment>
<proteinExistence type="predicted"/>
<dbReference type="Gene3D" id="2.40.50.1020">
    <property type="entry name" value="LytTr DNA-binding domain"/>
    <property type="match status" value="1"/>
</dbReference>
<sequence>MTPIRVLICEDEPLARDTLRDFIAEQPQLVLVGEAADGAQALKLIRALQPDLVFMDIQMPELTGLEVVRQLDTVPPLIFTTAYDQHAVTAFELNAVDYLLKPFTQERFDAAVQRALHEALPPQERQQAAQAALGERDRHDAPLTRILVRDRGRIFPVALADIEHLKSDLKYTQITARGNSYLVRMALTDLEAKLDPSRFLRVHRNAIVNLDFVESMKPDEQSQLQIRMRDGTELLANRDASRRLRDEAL</sequence>